<proteinExistence type="predicted"/>
<dbReference type="Pfam" id="PF00307">
    <property type="entry name" value="CH"/>
    <property type="match status" value="1"/>
</dbReference>
<feature type="coiled-coil region" evidence="1">
    <location>
        <begin position="264"/>
        <end position="295"/>
    </location>
</feature>
<evidence type="ECO:0000256" key="1">
    <source>
        <dbReference type="SAM" id="Coils"/>
    </source>
</evidence>
<keyword evidence="5" id="KW-1185">Reference proteome</keyword>
<evidence type="ECO:0000259" key="3">
    <source>
        <dbReference type="PROSITE" id="PS50021"/>
    </source>
</evidence>
<dbReference type="OrthoDB" id="10017054at2759"/>
<keyword evidence="1" id="KW-0175">Coiled coil</keyword>
<dbReference type="InterPro" id="IPR001715">
    <property type="entry name" value="CH_dom"/>
</dbReference>
<accession>A0A9W4TTA7</accession>
<feature type="compositionally biased region" description="Low complexity" evidence="2">
    <location>
        <begin position="435"/>
        <end position="445"/>
    </location>
</feature>
<dbReference type="Proteomes" id="UP001152885">
    <property type="component" value="Unassembled WGS sequence"/>
</dbReference>
<evidence type="ECO:0000313" key="5">
    <source>
        <dbReference type="Proteomes" id="UP001152885"/>
    </source>
</evidence>
<dbReference type="AlphaFoldDB" id="A0A9W4TTA7"/>
<sequence length="480" mass="56350">MSSTSTIKQEEVFFVNWINIKLLEDSLINATPTSTEKPVLINNLTSDLQHGLILIKLINKIIYDITLSNPSNEFGFYYLTPINKNPTLKLQKFENLIDFLKFLKIILQINIIDLNAEDIYDGNLKSILNLIWNLWLFHIKSVPQIKDYADLKSNLLEWLNGRTNLDLRNFTNDWIMPERILTKLVNSYYRTRDRSLSDLIEFIESTFAIPQLIQPQDFNNEKCLIVYLFELYKVFVVEESYKDLIVDQTFKDVVDSIIYIYDLKIKYEIKANKLLNELQNLIIQLEAEEDNLEIYRDFKLKAKPVLLYKSYPSLIHIHGIINSTLDNFGMFKFKPSIDINDISIKLNEVMNIDLKLDEKYKLEEEELHLDEDEEEEPIDLQVSPNDYTIFKLKLIESTDDSFLSDVIDKDQLQQFFKLLPSYNNHEVSVPSPNESTFDLISTSSSSEDDTNHNIFDESTIITTTRYNYVQFFERLENGLI</sequence>
<dbReference type="Gene3D" id="1.10.418.10">
    <property type="entry name" value="Calponin-like domain"/>
    <property type="match status" value="2"/>
</dbReference>
<name>A0A9W4TTA7_9ASCO</name>
<comment type="caution">
    <text evidence="4">The sequence shown here is derived from an EMBL/GenBank/DDBJ whole genome shotgun (WGS) entry which is preliminary data.</text>
</comment>
<dbReference type="SUPFAM" id="SSF47576">
    <property type="entry name" value="Calponin-homology domain, CH-domain"/>
    <property type="match status" value="1"/>
</dbReference>
<dbReference type="InterPro" id="IPR036872">
    <property type="entry name" value="CH_dom_sf"/>
</dbReference>
<feature type="domain" description="Calponin-homology (CH)" evidence="3">
    <location>
        <begin position="8"/>
        <end position="139"/>
    </location>
</feature>
<evidence type="ECO:0000256" key="2">
    <source>
        <dbReference type="SAM" id="MobiDB-lite"/>
    </source>
</evidence>
<organism evidence="4 5">
    <name type="scientific">Candida verbasci</name>
    <dbReference type="NCBI Taxonomy" id="1227364"/>
    <lineage>
        <taxon>Eukaryota</taxon>
        <taxon>Fungi</taxon>
        <taxon>Dikarya</taxon>
        <taxon>Ascomycota</taxon>
        <taxon>Saccharomycotina</taxon>
        <taxon>Pichiomycetes</taxon>
        <taxon>Debaryomycetaceae</taxon>
        <taxon>Candida/Lodderomyces clade</taxon>
        <taxon>Candida</taxon>
    </lineage>
</organism>
<gene>
    <name evidence="4" type="ORF">CANVERA_P1024</name>
</gene>
<protein>
    <recommendedName>
        <fullName evidence="3">Calponin-homology (CH) domain-containing protein</fullName>
    </recommendedName>
</protein>
<reference evidence="4" key="1">
    <citation type="submission" date="2022-12" db="EMBL/GenBank/DDBJ databases">
        <authorList>
            <person name="Brejova B."/>
        </authorList>
    </citation>
    <scope>NUCLEOTIDE SEQUENCE</scope>
</reference>
<dbReference type="EMBL" id="CANTUO010000001">
    <property type="protein sequence ID" value="CAI5756507.1"/>
    <property type="molecule type" value="Genomic_DNA"/>
</dbReference>
<evidence type="ECO:0000313" key="4">
    <source>
        <dbReference type="EMBL" id="CAI5756507.1"/>
    </source>
</evidence>
<dbReference type="PROSITE" id="PS50021">
    <property type="entry name" value="CH"/>
    <property type="match status" value="1"/>
</dbReference>
<feature type="region of interest" description="Disordered" evidence="2">
    <location>
        <begin position="429"/>
        <end position="448"/>
    </location>
</feature>
<dbReference type="GO" id="GO:0007010">
    <property type="term" value="P:cytoskeleton organization"/>
    <property type="evidence" value="ECO:0007669"/>
    <property type="project" value="UniProtKB-ARBA"/>
</dbReference>
<dbReference type="SMART" id="SM00033">
    <property type="entry name" value="CH"/>
    <property type="match status" value="1"/>
</dbReference>